<comment type="caution">
    <text evidence="1">The sequence shown here is derived from an EMBL/GenBank/DDBJ whole genome shotgun (WGS) entry which is preliminary data.</text>
</comment>
<dbReference type="AlphaFoldDB" id="A0A445AJ34"/>
<organism evidence="1 2">
    <name type="scientific">Arachis hypogaea</name>
    <name type="common">Peanut</name>
    <dbReference type="NCBI Taxonomy" id="3818"/>
    <lineage>
        <taxon>Eukaryota</taxon>
        <taxon>Viridiplantae</taxon>
        <taxon>Streptophyta</taxon>
        <taxon>Embryophyta</taxon>
        <taxon>Tracheophyta</taxon>
        <taxon>Spermatophyta</taxon>
        <taxon>Magnoliopsida</taxon>
        <taxon>eudicotyledons</taxon>
        <taxon>Gunneridae</taxon>
        <taxon>Pentapetalae</taxon>
        <taxon>rosids</taxon>
        <taxon>fabids</taxon>
        <taxon>Fabales</taxon>
        <taxon>Fabaceae</taxon>
        <taxon>Papilionoideae</taxon>
        <taxon>50 kb inversion clade</taxon>
        <taxon>dalbergioids sensu lato</taxon>
        <taxon>Dalbergieae</taxon>
        <taxon>Pterocarpus clade</taxon>
        <taxon>Arachis</taxon>
    </lineage>
</organism>
<reference evidence="1 2" key="1">
    <citation type="submission" date="2019-01" db="EMBL/GenBank/DDBJ databases">
        <title>Sequencing of cultivated peanut Arachis hypogaea provides insights into genome evolution and oil improvement.</title>
        <authorList>
            <person name="Chen X."/>
        </authorList>
    </citation>
    <scope>NUCLEOTIDE SEQUENCE [LARGE SCALE GENOMIC DNA]</scope>
    <source>
        <strain evidence="2">cv. Fuhuasheng</strain>
        <tissue evidence="1">Leaves</tissue>
    </source>
</reference>
<dbReference type="PANTHER" id="PTHR31973:SF195">
    <property type="entry name" value="MUDR FAMILY TRANSPOSASE"/>
    <property type="match status" value="1"/>
</dbReference>
<dbReference type="STRING" id="3818.A0A445AJ34"/>
<evidence type="ECO:0000313" key="1">
    <source>
        <dbReference type="EMBL" id="RYR26451.1"/>
    </source>
</evidence>
<dbReference type="PANTHER" id="PTHR31973">
    <property type="entry name" value="POLYPROTEIN, PUTATIVE-RELATED"/>
    <property type="match status" value="1"/>
</dbReference>
<accession>A0A445AJ34</accession>
<proteinExistence type="predicted"/>
<dbReference type="Proteomes" id="UP000289738">
    <property type="component" value="Chromosome B02"/>
</dbReference>
<protein>
    <submittedName>
        <fullName evidence="1">Uncharacterized protein</fullName>
    </submittedName>
</protein>
<dbReference type="EMBL" id="SDMP01000012">
    <property type="protein sequence ID" value="RYR26451.1"/>
    <property type="molecule type" value="Genomic_DNA"/>
</dbReference>
<keyword evidence="2" id="KW-1185">Reference proteome</keyword>
<name>A0A445AJ34_ARAHY</name>
<gene>
    <name evidence="1" type="ORF">Ahy_B02g060685</name>
</gene>
<sequence length="462" mass="52702">MSVTTVRCVKKVELGEVEVMKGIINLRVYYNGETILNTHEEVAFVCECPLSFAIPCIMSFVELQNDLCDNIQSHILKRVSKILYRNPVKHSGLDVVGEEVNVDEFGDIDWEEDNNNNEEEFEVNYEADDENDDGDLAGNPTVQNEADANVSQHPFGVPYFMRTLDLEAMHAPKFPEYANMGEGNVAAGDCEFSVRMEFGSRESVISAIKSYTISRVVDYTMYESEPQIFYAKYKDYGDGCNWLIRASLIRKKACWEIRRYNGQHTCTMGMISQDHAKLDSNTIADAIRSLVEADPSIKVKSVIAEVQSRFNYTVSYRKAWLAKQKSVTKVFGDWEVSYQTLPVWLKAMTAKMPRSRVQKKTLPVYHESEEVEGVRVLYAHFLELLSVYSSIDKLIAGNRLQERDDLLVYWEAKNVSHLPASPSLRRRKDEKYGFRTSIVPPMHSGVQNGLSFLLLAKRVKTQ</sequence>
<evidence type="ECO:0000313" key="2">
    <source>
        <dbReference type="Proteomes" id="UP000289738"/>
    </source>
</evidence>